<gene>
    <name evidence="6" type="ORF">BN1204_049990</name>
</gene>
<feature type="region of interest" description="Disordered" evidence="4">
    <location>
        <begin position="46"/>
        <end position="71"/>
    </location>
</feature>
<feature type="region of interest" description="Disordered" evidence="4">
    <location>
        <begin position="586"/>
        <end position="642"/>
    </location>
</feature>
<protein>
    <submittedName>
        <fullName evidence="6">ATPase, AAA family domain-containing protein,putative</fullName>
    </submittedName>
</protein>
<dbReference type="Gene3D" id="1.10.8.60">
    <property type="match status" value="2"/>
</dbReference>
<feature type="domain" description="AAA+ ATPase" evidence="5">
    <location>
        <begin position="884"/>
        <end position="1021"/>
    </location>
</feature>
<dbReference type="SUPFAM" id="SSF52540">
    <property type="entry name" value="P-loop containing nucleoside triphosphate hydrolases"/>
    <property type="match status" value="2"/>
</dbReference>
<dbReference type="Pfam" id="PF00004">
    <property type="entry name" value="AAA"/>
    <property type="match status" value="3"/>
</dbReference>
<dbReference type="InterPro" id="IPR050168">
    <property type="entry name" value="AAA_ATPase_domain"/>
</dbReference>
<feature type="region of interest" description="Disordered" evidence="4">
    <location>
        <begin position="1041"/>
        <end position="1160"/>
    </location>
</feature>
<keyword evidence="1" id="KW-0677">Repeat</keyword>
<feature type="compositionally biased region" description="Low complexity" evidence="4">
    <location>
        <begin position="161"/>
        <end position="174"/>
    </location>
</feature>
<dbReference type="AlphaFoldDB" id="A0A0F7UL85"/>
<reference evidence="6" key="1">
    <citation type="journal article" date="2015" name="PLoS ONE">
        <title>Comprehensive Evaluation of Toxoplasma gondii VEG and Neospora caninum LIV Genomes with Tachyzoite Stage Transcriptome and Proteome Defines Novel Transcript Features.</title>
        <authorList>
            <person name="Ramaprasad A."/>
            <person name="Mourier T."/>
            <person name="Naeem R."/>
            <person name="Malas T.B."/>
            <person name="Moussa E."/>
            <person name="Panigrahi A."/>
            <person name="Vermont S.J."/>
            <person name="Otto T.D."/>
            <person name="Wastling J."/>
            <person name="Pain A."/>
        </authorList>
    </citation>
    <scope>NUCLEOTIDE SEQUENCE</scope>
    <source>
        <strain evidence="6">Liverpool</strain>
    </source>
</reference>
<organism evidence="6">
    <name type="scientific">Neospora caninum (strain Liverpool)</name>
    <dbReference type="NCBI Taxonomy" id="572307"/>
    <lineage>
        <taxon>Eukaryota</taxon>
        <taxon>Sar</taxon>
        <taxon>Alveolata</taxon>
        <taxon>Apicomplexa</taxon>
        <taxon>Conoidasida</taxon>
        <taxon>Coccidia</taxon>
        <taxon>Eucoccidiorida</taxon>
        <taxon>Eimeriorina</taxon>
        <taxon>Sarcocystidae</taxon>
        <taxon>Neospora</taxon>
    </lineage>
</organism>
<feature type="compositionally biased region" description="Polar residues" evidence="4">
    <location>
        <begin position="1090"/>
        <end position="1106"/>
    </location>
</feature>
<dbReference type="GO" id="GO:0016887">
    <property type="term" value="F:ATP hydrolysis activity"/>
    <property type="evidence" value="ECO:0007669"/>
    <property type="project" value="InterPro"/>
</dbReference>
<dbReference type="InterPro" id="IPR041569">
    <property type="entry name" value="AAA_lid_3"/>
</dbReference>
<dbReference type="InterPro" id="IPR003593">
    <property type="entry name" value="AAA+_ATPase"/>
</dbReference>
<feature type="compositionally biased region" description="Polar residues" evidence="4">
    <location>
        <begin position="1144"/>
        <end position="1160"/>
    </location>
</feature>
<dbReference type="SMART" id="SM00382">
    <property type="entry name" value="AAA"/>
    <property type="match status" value="2"/>
</dbReference>
<dbReference type="GO" id="GO:0005737">
    <property type="term" value="C:cytoplasm"/>
    <property type="evidence" value="ECO:0007669"/>
    <property type="project" value="TreeGrafter"/>
</dbReference>
<dbReference type="PANTHER" id="PTHR23077:SF27">
    <property type="entry name" value="ATPASE FAMILY GENE 2 PROTEIN HOMOLOG A"/>
    <property type="match status" value="1"/>
</dbReference>
<feature type="region of interest" description="Disordered" evidence="4">
    <location>
        <begin position="153"/>
        <end position="174"/>
    </location>
</feature>
<dbReference type="InterPro" id="IPR003960">
    <property type="entry name" value="ATPase_AAA_CS"/>
</dbReference>
<dbReference type="InterPro" id="IPR027417">
    <property type="entry name" value="P-loop_NTPase"/>
</dbReference>
<dbReference type="GO" id="GO:0005524">
    <property type="term" value="F:ATP binding"/>
    <property type="evidence" value="ECO:0007669"/>
    <property type="project" value="UniProtKB-KW"/>
</dbReference>
<feature type="region of interest" description="Disordered" evidence="4">
    <location>
        <begin position="393"/>
        <end position="421"/>
    </location>
</feature>
<feature type="compositionally biased region" description="Basic and acidic residues" evidence="4">
    <location>
        <begin position="353"/>
        <end position="366"/>
    </location>
</feature>
<dbReference type="Gene3D" id="3.40.50.300">
    <property type="entry name" value="P-loop containing nucleotide triphosphate hydrolases"/>
    <property type="match status" value="3"/>
</dbReference>
<feature type="region of interest" description="Disordered" evidence="4">
    <location>
        <begin position="786"/>
        <end position="806"/>
    </location>
</feature>
<sequence>MECVIEATVSTWGNAPPLTACGVCASAATLAQLGAVPSSSRFLRLDSDPSSASGEKNKPSKKVSSSSSSSPCPGACIVLLYCAEQDLSPPVKLPLNKFLLTPDVLFSLGLLSPFSESPLPADSRFSLSFLPLSVPLPSPSPVTLCLTRAPGDRHETRVCKPSPSSSLSSPSSSLSSPLSSLSSLSPVPSSLPFPPAAWWEELLWAAAASQVPEKTGLRSACAPPSSLKGNRAHGGPRGNSASQHSAVAAGVAKKLKQRKPPPVAAASSPEAHESPTGKASSALAASLAATPQASQGLLRFLRIALNGVSVVNGQFRSMTLQGHPVVLQFFAEPDSASGDPSDLASPSPGVVTRDSDPDQARQERRDQAASAFARCFRLSASTQILFTVQPKWRGASEGEKRQEEDDAHGVGDAGDTGETRRGGLSRVAGLHRVLPELLWSLILPLLRPDLFQAYGVPPPKGVLLYGPPGSGKTHLARAVAEEIQIVVQEVNVGRAVSAGASPLSGFLRALLQLPANAASSQSSASSVWMVPPHLELVNATDLISPVLGQTERNIHLLFERCRSEQQKRFSEARAQLAVRAARAAAARAETERDTEQTPVGGRENEARQGVCRAEETDQDGGGESTQTCEEVESRRGAHASDSPATLVGGGTLLFIDEIDAVCPKREEATEVGRRAVCALLSCLDGLATDGSLFVLAATNHPHLLDDAIRRAGRLERDIEVGVPTAEERREILAKLLQNVPHNLRDEDVDELSGLCQAFVPADLRLLVTTAATQALKALLPAELPHAGVSHDRGEEPQNERKEQASSGLGALATLPDEKQPVTLKHFRRALRHVKPSALKSVAIEVPHVKWDEIGGYASVKKSLQECVEWPIKFAHLFRQLKVAPPRGVLLYGPPGCSKTMMAKAVATESKMNFISVKGPELFSKWVGESERAVREVFRKARQNAPCVIFFDEVDAMGGDRETGDAGGVDSRVLSQLLNEMDGIGPVREVVVIAATNRPDLLDAALLRPGRLDRLVYVPLPDREARREIALKMLKNMPVKFSGQVRGDQNGQGTSESLQPIVGHSESSKTVAVPSSKKCDPRESVRIRTNGKLTHSDSGGDTSSCPSLASARDFKREDVEVRDQDAAEGERREREGYRERGLTRQAGSLSETADATPNSSECNRLEACADSLARATHGYSGAEIVMICREASMAAVREAVARFSSKHLQHQRPSHFSEKAQQIPVGTAEERTQFVQESPEDGNVFVEERHLKVALSLVQPRTPKSLLAFYEAYHEDSP</sequence>
<dbReference type="EMBL" id="LN714485">
    <property type="protein sequence ID" value="CEL69285.1"/>
    <property type="molecule type" value="Genomic_DNA"/>
</dbReference>
<dbReference type="PANTHER" id="PTHR23077">
    <property type="entry name" value="AAA-FAMILY ATPASE"/>
    <property type="match status" value="1"/>
</dbReference>
<proteinExistence type="predicted"/>
<feature type="compositionally biased region" description="Basic and acidic residues" evidence="4">
    <location>
        <begin position="1111"/>
        <end position="1141"/>
    </location>
</feature>
<feature type="compositionally biased region" description="Basic and acidic residues" evidence="4">
    <location>
        <begin position="394"/>
        <end position="409"/>
    </location>
</feature>
<dbReference type="FunFam" id="3.40.50.300:FF:000018">
    <property type="entry name" value="Cell division control 48"/>
    <property type="match status" value="1"/>
</dbReference>
<evidence type="ECO:0000256" key="1">
    <source>
        <dbReference type="ARBA" id="ARBA00022737"/>
    </source>
</evidence>
<dbReference type="Pfam" id="PF17862">
    <property type="entry name" value="AAA_lid_3"/>
    <property type="match status" value="1"/>
</dbReference>
<dbReference type="CDD" id="cd19511">
    <property type="entry name" value="RecA-like_CDC48_r2-like"/>
    <property type="match status" value="1"/>
</dbReference>
<evidence type="ECO:0000256" key="2">
    <source>
        <dbReference type="ARBA" id="ARBA00022741"/>
    </source>
</evidence>
<dbReference type="PROSITE" id="PS00674">
    <property type="entry name" value="AAA"/>
    <property type="match status" value="2"/>
</dbReference>
<feature type="compositionally biased region" description="Low complexity" evidence="4">
    <location>
        <begin position="62"/>
        <end position="71"/>
    </location>
</feature>
<feature type="compositionally biased region" description="Basic and acidic residues" evidence="4">
    <location>
        <begin position="1076"/>
        <end position="1085"/>
    </location>
</feature>
<keyword evidence="2" id="KW-0547">Nucleotide-binding</keyword>
<evidence type="ECO:0000313" key="6">
    <source>
        <dbReference type="EMBL" id="CEL69285.1"/>
    </source>
</evidence>
<keyword evidence="3" id="KW-0067">ATP-binding</keyword>
<feature type="domain" description="AAA+ ATPase" evidence="5">
    <location>
        <begin position="458"/>
        <end position="724"/>
    </location>
</feature>
<accession>A0A0F7UL85</accession>
<feature type="region of interest" description="Disordered" evidence="4">
    <location>
        <begin position="332"/>
        <end position="366"/>
    </location>
</feature>
<feature type="region of interest" description="Disordered" evidence="4">
    <location>
        <begin position="215"/>
        <end position="279"/>
    </location>
</feature>
<feature type="compositionally biased region" description="Polar residues" evidence="4">
    <location>
        <begin position="1046"/>
        <end position="1057"/>
    </location>
</feature>
<evidence type="ECO:0000256" key="4">
    <source>
        <dbReference type="SAM" id="MobiDB-lite"/>
    </source>
</evidence>
<evidence type="ECO:0000256" key="3">
    <source>
        <dbReference type="ARBA" id="ARBA00022840"/>
    </source>
</evidence>
<name>A0A0F7UL85_NEOCL</name>
<feature type="compositionally biased region" description="Basic and acidic residues" evidence="4">
    <location>
        <begin position="788"/>
        <end position="803"/>
    </location>
</feature>
<evidence type="ECO:0000259" key="5">
    <source>
        <dbReference type="SMART" id="SM00382"/>
    </source>
</evidence>
<dbReference type="InterPro" id="IPR003959">
    <property type="entry name" value="ATPase_AAA_core"/>
</dbReference>